<dbReference type="Proteomes" id="UP001332192">
    <property type="component" value="Chromosome"/>
</dbReference>
<evidence type="ECO:0000259" key="1">
    <source>
        <dbReference type="Pfam" id="PF09084"/>
    </source>
</evidence>
<evidence type="ECO:0000313" key="3">
    <source>
        <dbReference type="Proteomes" id="UP001332192"/>
    </source>
</evidence>
<name>A0ABZ1BXP0_9FIRM</name>
<organism evidence="2 3">
    <name type="scientific">Carboxydichorda subterranea</name>
    <dbReference type="NCBI Taxonomy" id="3109565"/>
    <lineage>
        <taxon>Bacteria</taxon>
        <taxon>Bacillati</taxon>
        <taxon>Bacillota</taxon>
        <taxon>Limnochordia</taxon>
        <taxon>Limnochordales</taxon>
        <taxon>Geochordaceae</taxon>
        <taxon>Carboxydichorda</taxon>
    </lineage>
</organism>
<evidence type="ECO:0000313" key="2">
    <source>
        <dbReference type="EMBL" id="WRP17358.1"/>
    </source>
</evidence>
<accession>A0ABZ1BXP0</accession>
<dbReference type="PANTHER" id="PTHR30024:SF48">
    <property type="entry name" value="ABC TRANSPORTER SUBSTRATE-BINDING PROTEIN"/>
    <property type="match status" value="1"/>
</dbReference>
<dbReference type="SUPFAM" id="SSF53850">
    <property type="entry name" value="Periplasmic binding protein-like II"/>
    <property type="match status" value="1"/>
</dbReference>
<dbReference type="RefSeq" id="WP_324716629.1">
    <property type="nucleotide sequence ID" value="NZ_CP141615.1"/>
</dbReference>
<dbReference type="PANTHER" id="PTHR30024">
    <property type="entry name" value="ALIPHATIC SULFONATES-BINDING PROTEIN-RELATED"/>
    <property type="match status" value="1"/>
</dbReference>
<protein>
    <submittedName>
        <fullName evidence="2">ABC transporter substrate-binding protein</fullName>
    </submittedName>
</protein>
<dbReference type="InterPro" id="IPR015168">
    <property type="entry name" value="SsuA/THI5"/>
</dbReference>
<feature type="domain" description="SsuA/THI5-like" evidence="1">
    <location>
        <begin position="66"/>
        <end position="262"/>
    </location>
</feature>
<sequence length="343" mass="36819">MRGASVVSARRAGRMVVGVLLGWMALAAVPHVEAVAQESPVLRVGLQAGGTFGWEMAVMEQLGLDRARGLRLQKVQFATKTAAETGLRAGTVDVLVDDWVGVSRMREQGIPVQAVDAFSRAVGGILVSAGAPIRTPADLRGRRIGVVSLQDKSYLVLRAVSVARYGFDPQRDAEVVPAAPPLLNRLLERGDLDAIVQYWQFVPGMTASGRFRELASTVQLIRQIRPDADLPFLVVAATDDAITYKRAQLAAFLDALRESKQRLASDETLWDGLLQQGVLGIDDPALIPGLRQRYREGLPGPWDGRTVDGLSALTAALIDVAGEDVVGVAGLQPSAYNVTVARR</sequence>
<gene>
    <name evidence="2" type="ORF">U7230_14955</name>
</gene>
<proteinExistence type="predicted"/>
<dbReference type="Pfam" id="PF09084">
    <property type="entry name" value="NMT1"/>
    <property type="match status" value="1"/>
</dbReference>
<dbReference type="EMBL" id="CP141615">
    <property type="protein sequence ID" value="WRP17358.1"/>
    <property type="molecule type" value="Genomic_DNA"/>
</dbReference>
<keyword evidence="3" id="KW-1185">Reference proteome</keyword>
<reference evidence="2 3" key="1">
    <citation type="journal article" date="2024" name="Front. Microbiol.">
        <title>Novel thermophilic genera Geochorda gen. nov. and Carboxydochorda gen. nov. from the deep terrestrial subsurface reveal the ecophysiological diversity in the class Limnochordia.</title>
        <authorList>
            <person name="Karnachuk O.V."/>
            <person name="Lukina A.P."/>
            <person name="Avakyan M.R."/>
            <person name="Kadnikov V.V."/>
            <person name="Begmatov S."/>
            <person name="Beletsky A.V."/>
            <person name="Vlasova K.G."/>
            <person name="Novikov A.A."/>
            <person name="Shcherbakova V.A."/>
            <person name="Mardanov A.V."/>
            <person name="Ravin N.V."/>
        </authorList>
    </citation>
    <scope>NUCLEOTIDE SEQUENCE [LARGE SCALE GENOMIC DNA]</scope>
    <source>
        <strain evidence="2 3">L945</strain>
    </source>
</reference>
<dbReference type="Gene3D" id="3.40.190.10">
    <property type="entry name" value="Periplasmic binding protein-like II"/>
    <property type="match status" value="2"/>
</dbReference>